<accession>A0ABT0C814</accession>
<dbReference type="Pfam" id="PF04107">
    <property type="entry name" value="GCS2"/>
    <property type="match status" value="1"/>
</dbReference>
<proteinExistence type="predicted"/>
<dbReference type="PIRSF" id="PIRSF012666">
    <property type="entry name" value="UCP012666"/>
    <property type="match status" value="1"/>
</dbReference>
<keyword evidence="2" id="KW-0436">Ligase</keyword>
<organism evidence="2 3">
    <name type="scientific">Thermostichus vulcanus str. 'Rupite'</name>
    <dbReference type="NCBI Taxonomy" id="2813851"/>
    <lineage>
        <taxon>Bacteria</taxon>
        <taxon>Bacillati</taxon>
        <taxon>Cyanobacteriota</taxon>
        <taxon>Cyanophyceae</taxon>
        <taxon>Thermostichales</taxon>
        <taxon>Thermostichaceae</taxon>
        <taxon>Thermostichus</taxon>
    </lineage>
</organism>
<dbReference type="Gene3D" id="3.30.590.20">
    <property type="match status" value="1"/>
</dbReference>
<dbReference type="RefSeq" id="WP_244349152.1">
    <property type="nucleotide sequence ID" value="NZ_JAFIRA010000005.1"/>
</dbReference>
<keyword evidence="3" id="KW-1185">Reference proteome</keyword>
<dbReference type="EMBL" id="JAFIRA010000005">
    <property type="protein sequence ID" value="MCJ2541938.1"/>
    <property type="molecule type" value="Genomic_DNA"/>
</dbReference>
<dbReference type="InterPro" id="IPR050141">
    <property type="entry name" value="GCL_type2/YbdK_subfam"/>
</dbReference>
<dbReference type="InterPro" id="IPR006336">
    <property type="entry name" value="GCS2"/>
</dbReference>
<dbReference type="Proteomes" id="UP000830835">
    <property type="component" value="Unassembled WGS sequence"/>
</dbReference>
<evidence type="ECO:0000313" key="2">
    <source>
        <dbReference type="EMBL" id="MCJ2541938.1"/>
    </source>
</evidence>
<evidence type="ECO:0000256" key="1">
    <source>
        <dbReference type="ARBA" id="ARBA00048819"/>
    </source>
</evidence>
<dbReference type="InterPro" id="IPR014746">
    <property type="entry name" value="Gln_synth/guanido_kin_cat_dom"/>
</dbReference>
<dbReference type="InterPro" id="IPR016602">
    <property type="entry name" value="UCP012666"/>
</dbReference>
<dbReference type="PANTHER" id="PTHR36510:SF3">
    <property type="entry name" value="CONSERVED PROTEIN"/>
    <property type="match status" value="1"/>
</dbReference>
<dbReference type="GO" id="GO:0016874">
    <property type="term" value="F:ligase activity"/>
    <property type="evidence" value="ECO:0007669"/>
    <property type="project" value="UniProtKB-KW"/>
</dbReference>
<dbReference type="SUPFAM" id="SSF55931">
    <property type="entry name" value="Glutamine synthetase/guanido kinase"/>
    <property type="match status" value="1"/>
</dbReference>
<comment type="caution">
    <text evidence="2">The sequence shown here is derived from an EMBL/GenBank/DDBJ whole genome shotgun (WGS) entry which is preliminary data.</text>
</comment>
<gene>
    <name evidence="2" type="ORF">JX360_03285</name>
</gene>
<comment type="catalytic activity">
    <reaction evidence="1">
        <text>L-cysteine + L-glutamate + ATP = gamma-L-glutamyl-L-cysteine + ADP + phosphate + H(+)</text>
        <dbReference type="Rhea" id="RHEA:13285"/>
        <dbReference type="ChEBI" id="CHEBI:15378"/>
        <dbReference type="ChEBI" id="CHEBI:29985"/>
        <dbReference type="ChEBI" id="CHEBI:30616"/>
        <dbReference type="ChEBI" id="CHEBI:35235"/>
        <dbReference type="ChEBI" id="CHEBI:43474"/>
        <dbReference type="ChEBI" id="CHEBI:58173"/>
        <dbReference type="ChEBI" id="CHEBI:456216"/>
        <dbReference type="EC" id="6.3.2.2"/>
    </reaction>
</comment>
<reference evidence="2" key="1">
    <citation type="submission" date="2021-02" db="EMBL/GenBank/DDBJ databases">
        <title>The CRISPR/cas machinery reduction and long-range gene transfer in the hot spring cyanobacterium Synechococcus.</title>
        <authorList>
            <person name="Dvorak P."/>
            <person name="Jahodarova E."/>
            <person name="Hasler P."/>
            <person name="Poulickova A."/>
        </authorList>
    </citation>
    <scope>NUCLEOTIDE SEQUENCE</scope>
    <source>
        <strain evidence="2">Rupite</strain>
    </source>
</reference>
<dbReference type="PANTHER" id="PTHR36510">
    <property type="entry name" value="GLUTAMATE--CYSTEINE LIGASE 2-RELATED"/>
    <property type="match status" value="1"/>
</dbReference>
<name>A0ABT0C814_THEVL</name>
<sequence length="493" mass="54848">MGQEIASLNFSAEDFADFTVQLQQETDLLARWLAGSSELDSACQPFAQGSLVGGFELEAWLITPTGDPHPINQSYLEAVNNPLVVPELAQFNVEINSQPQVLTGSALHQFHQELSQTWEHCCQVADQLESGLIMIGILPTVRQEQLTLAMISPRKRYFALNEQILKLHQHRQGLLGLDIQGMATTDAGGEHDHLRILHPDIMLEAATTSFQIHLQVPPDQAARFFNASLILAAPLVAVGANSPYLFGKNLWAETRIPVFEQALDGPPPLSPTHYPRVTLGQGYVQGSLMELFLENLRHYPVLLPQKLGSPPSELAHLRLHNGTIWRWNRPLIGLDPVPHVRIEQRVVAAGPTIPDMIANAALYFGLTQALGSQAVPPEQDLSFEQCRANFYAAARLGLEAPITWLNGWQGSLQQLLLKELIPLAAEGLADLNFAQADIEEYLGIIRARTESGQNGATWQRRYVARHGKDMQQLTCAYWERQRQGRPVHTWDLT</sequence>
<evidence type="ECO:0000313" key="3">
    <source>
        <dbReference type="Proteomes" id="UP000830835"/>
    </source>
</evidence>
<protein>
    <submittedName>
        <fullName evidence="2">Glutamate--cysteine ligase</fullName>
    </submittedName>
</protein>